<evidence type="ECO:0000256" key="1">
    <source>
        <dbReference type="PROSITE-ProRule" id="PRU01077"/>
    </source>
</evidence>
<dbReference type="OrthoDB" id="8783038at2759"/>
<feature type="compositionally biased region" description="Basic and acidic residues" evidence="2">
    <location>
        <begin position="98"/>
        <end position="131"/>
    </location>
</feature>
<protein>
    <recommendedName>
        <fullName evidence="3">F-BAR domain-containing protein</fullName>
    </recommendedName>
</protein>
<proteinExistence type="predicted"/>
<dbReference type="InterPro" id="IPR031160">
    <property type="entry name" value="F_BAR_dom"/>
</dbReference>
<organism evidence="4 5">
    <name type="scientific">Sphagnurus paluster</name>
    <dbReference type="NCBI Taxonomy" id="117069"/>
    <lineage>
        <taxon>Eukaryota</taxon>
        <taxon>Fungi</taxon>
        <taxon>Dikarya</taxon>
        <taxon>Basidiomycota</taxon>
        <taxon>Agaricomycotina</taxon>
        <taxon>Agaricomycetes</taxon>
        <taxon>Agaricomycetidae</taxon>
        <taxon>Agaricales</taxon>
        <taxon>Tricholomatineae</taxon>
        <taxon>Lyophyllaceae</taxon>
        <taxon>Sphagnurus</taxon>
    </lineage>
</organism>
<accession>A0A9P7GQL3</accession>
<evidence type="ECO:0000313" key="4">
    <source>
        <dbReference type="EMBL" id="KAG5652818.1"/>
    </source>
</evidence>
<dbReference type="Proteomes" id="UP000717328">
    <property type="component" value="Unassembled WGS sequence"/>
</dbReference>
<evidence type="ECO:0000313" key="5">
    <source>
        <dbReference type="Proteomes" id="UP000717328"/>
    </source>
</evidence>
<name>A0A9P7GQL3_9AGAR</name>
<keyword evidence="1" id="KW-0175">Coiled coil</keyword>
<comment type="caution">
    <text evidence="4">The sequence shown here is derived from an EMBL/GenBank/DDBJ whole genome shotgun (WGS) entry which is preliminary data.</text>
</comment>
<dbReference type="SUPFAM" id="SSF103657">
    <property type="entry name" value="BAR/IMD domain-like"/>
    <property type="match status" value="1"/>
</dbReference>
<dbReference type="AlphaFoldDB" id="A0A9P7GQL3"/>
<gene>
    <name evidence="4" type="ORF">H0H81_003534</name>
</gene>
<dbReference type="Gene3D" id="1.20.1270.60">
    <property type="entry name" value="Arfaptin homology (AH) domain/BAR domain"/>
    <property type="match status" value="1"/>
</dbReference>
<dbReference type="PROSITE" id="PS51741">
    <property type="entry name" value="F_BAR"/>
    <property type="match status" value="1"/>
</dbReference>
<sequence>MESSIVVGEHPTKAWDSSSLVKNSLNAAYTELMDSMVTTAQDHVNIADRLSTEVVDVLKILEKKNEETKKKEMQFFQKLLADRDRVYAERLKNKQKYDEDCNEVESYRQKQGRASDDKHADRAAKQAEQQRSDMLNSKK</sequence>
<keyword evidence="5" id="KW-1185">Reference proteome</keyword>
<evidence type="ECO:0000256" key="2">
    <source>
        <dbReference type="SAM" id="MobiDB-lite"/>
    </source>
</evidence>
<dbReference type="InterPro" id="IPR027267">
    <property type="entry name" value="AH/BAR_dom_sf"/>
</dbReference>
<evidence type="ECO:0000259" key="3">
    <source>
        <dbReference type="PROSITE" id="PS51741"/>
    </source>
</evidence>
<reference evidence="4" key="2">
    <citation type="submission" date="2021-10" db="EMBL/GenBank/DDBJ databases">
        <title>Phylogenomics reveals ancestral predisposition of the termite-cultivated fungus Termitomyces towards a domesticated lifestyle.</title>
        <authorList>
            <person name="Auxier B."/>
            <person name="Grum-Grzhimaylo A."/>
            <person name="Cardenas M.E."/>
            <person name="Lodge J.D."/>
            <person name="Laessoe T."/>
            <person name="Pedersen O."/>
            <person name="Smith M.E."/>
            <person name="Kuyper T.W."/>
            <person name="Franco-Molano E.A."/>
            <person name="Baroni T.J."/>
            <person name="Aanen D.K."/>
        </authorList>
    </citation>
    <scope>NUCLEOTIDE SEQUENCE</scope>
    <source>
        <strain evidence="4">D49</strain>
    </source>
</reference>
<feature type="domain" description="F-BAR" evidence="3">
    <location>
        <begin position="1"/>
        <end position="139"/>
    </location>
</feature>
<reference evidence="4" key="1">
    <citation type="submission" date="2021-02" db="EMBL/GenBank/DDBJ databases">
        <authorList>
            <person name="Nieuwenhuis M."/>
            <person name="Van De Peppel L.J.J."/>
        </authorList>
    </citation>
    <scope>NUCLEOTIDE SEQUENCE</scope>
    <source>
        <strain evidence="4">D49</strain>
    </source>
</reference>
<dbReference type="EMBL" id="JABCKI010000095">
    <property type="protein sequence ID" value="KAG5652818.1"/>
    <property type="molecule type" value="Genomic_DNA"/>
</dbReference>
<feature type="region of interest" description="Disordered" evidence="2">
    <location>
        <begin position="98"/>
        <end position="139"/>
    </location>
</feature>